<dbReference type="SMART" id="SM00255">
    <property type="entry name" value="TIR"/>
    <property type="match status" value="1"/>
</dbReference>
<dbReference type="GO" id="GO:0061809">
    <property type="term" value="F:NAD+ nucleosidase activity, cyclic ADP-ribose generating"/>
    <property type="evidence" value="ECO:0007669"/>
    <property type="project" value="UniProtKB-EC"/>
</dbReference>
<evidence type="ECO:0000256" key="4">
    <source>
        <dbReference type="ARBA" id="ARBA00022801"/>
    </source>
</evidence>
<keyword evidence="9" id="KW-1185">Reference proteome</keyword>
<feature type="domain" description="TIR" evidence="7">
    <location>
        <begin position="8"/>
        <end position="185"/>
    </location>
</feature>
<dbReference type="GO" id="GO:0007165">
    <property type="term" value="P:signal transduction"/>
    <property type="evidence" value="ECO:0007669"/>
    <property type="project" value="InterPro"/>
</dbReference>
<dbReference type="PROSITE" id="PS50104">
    <property type="entry name" value="TIR"/>
    <property type="match status" value="1"/>
</dbReference>
<evidence type="ECO:0000256" key="3">
    <source>
        <dbReference type="ARBA" id="ARBA00022737"/>
    </source>
</evidence>
<dbReference type="Gene3D" id="3.40.50.10140">
    <property type="entry name" value="Toll/interleukin-1 receptor homology (TIR) domain"/>
    <property type="match status" value="1"/>
</dbReference>
<dbReference type="PRINTS" id="PR00364">
    <property type="entry name" value="DISEASERSIST"/>
</dbReference>
<keyword evidence="2" id="KW-0433">Leucine-rich repeat</keyword>
<dbReference type="InterPro" id="IPR035897">
    <property type="entry name" value="Toll_tir_struct_dom_sf"/>
</dbReference>
<dbReference type="Gene3D" id="3.40.50.300">
    <property type="entry name" value="P-loop containing nucleotide triphosphate hydrolases"/>
    <property type="match status" value="1"/>
</dbReference>
<dbReference type="SUPFAM" id="SSF52200">
    <property type="entry name" value="Toll/Interleukin receptor TIR domain"/>
    <property type="match status" value="1"/>
</dbReference>
<gene>
    <name evidence="8" type="ORF">LSAT_V11C500265860</name>
</gene>
<dbReference type="Pfam" id="PF20160">
    <property type="entry name" value="C-JID"/>
    <property type="match status" value="1"/>
</dbReference>
<dbReference type="GO" id="GO:0043531">
    <property type="term" value="F:ADP binding"/>
    <property type="evidence" value="ECO:0007669"/>
    <property type="project" value="InterPro"/>
</dbReference>
<dbReference type="InterPro" id="IPR058192">
    <property type="entry name" value="WHD_ROQ1-like"/>
</dbReference>
<comment type="catalytic activity">
    <reaction evidence="6">
        <text>NAD(+) + H2O = ADP-D-ribose + nicotinamide + H(+)</text>
        <dbReference type="Rhea" id="RHEA:16301"/>
        <dbReference type="ChEBI" id="CHEBI:15377"/>
        <dbReference type="ChEBI" id="CHEBI:15378"/>
        <dbReference type="ChEBI" id="CHEBI:17154"/>
        <dbReference type="ChEBI" id="CHEBI:57540"/>
        <dbReference type="ChEBI" id="CHEBI:57967"/>
        <dbReference type="EC" id="3.2.2.6"/>
    </reaction>
    <physiologicalReaction direction="left-to-right" evidence="6">
        <dbReference type="Rhea" id="RHEA:16302"/>
    </physiologicalReaction>
</comment>
<dbReference type="FunFam" id="3.40.50.10140:FF:000007">
    <property type="entry name" value="Disease resistance protein (TIR-NBS-LRR class)"/>
    <property type="match status" value="1"/>
</dbReference>
<dbReference type="Proteomes" id="UP000235145">
    <property type="component" value="Unassembled WGS sequence"/>
</dbReference>
<evidence type="ECO:0000256" key="5">
    <source>
        <dbReference type="ARBA" id="ARBA00023027"/>
    </source>
</evidence>
<dbReference type="InterPro" id="IPR032675">
    <property type="entry name" value="LRR_dom_sf"/>
</dbReference>
<evidence type="ECO:0000313" key="8">
    <source>
        <dbReference type="EMBL" id="KAJ0205424.1"/>
    </source>
</evidence>
<dbReference type="InterPro" id="IPR042197">
    <property type="entry name" value="Apaf_helical"/>
</dbReference>
<dbReference type="Pfam" id="PF01582">
    <property type="entry name" value="TIR"/>
    <property type="match status" value="1"/>
</dbReference>
<name>A0A9R1VHL0_LACSA</name>
<dbReference type="InterPro" id="IPR045344">
    <property type="entry name" value="C-JID"/>
</dbReference>
<keyword evidence="3" id="KW-0677">Repeat</keyword>
<dbReference type="Gene3D" id="1.10.8.430">
    <property type="entry name" value="Helical domain of apoptotic protease-activating factors"/>
    <property type="match status" value="1"/>
</dbReference>
<keyword evidence="5" id="KW-0520">NAD</keyword>
<dbReference type="EMBL" id="NBSK02000005">
    <property type="protein sequence ID" value="KAJ0205424.1"/>
    <property type="molecule type" value="Genomic_DNA"/>
</dbReference>
<dbReference type="Pfam" id="PF00931">
    <property type="entry name" value="NB-ARC"/>
    <property type="match status" value="1"/>
</dbReference>
<dbReference type="AlphaFoldDB" id="A0A9R1VHL0"/>
<dbReference type="InterPro" id="IPR002182">
    <property type="entry name" value="NB-ARC"/>
</dbReference>
<sequence length="1072" mass="122466">MATPQTVYSYDVYLSFRGEDTRKNFTDHLYTAMKQARIRTFRDDDAMDRGKLLKPELKKAINKSAISLIVFSESYASSKWCLDEVLMIIEEQKTSSSKHDVVPVFYKVDPSDVRNQRGSFKKAFDGYEDIIKAETDFHKKREWLGKVGAWRDSLRKAATFTGMVSTDGYEARFIIDIVNVIRKKLDYKALYIEDKLVGIKDDVAEIESWLQDPSPNAAILLINGMGGIGKTTIAKCIYNSNFHNYDGSCFLANINETSNQPGGLIRLQIQLLSTILKREKEETIWNVDEGTIKITDALCNNVVLIILDDVTTLQQIDALLGPQWFYPGSKVIITTRHKWLLTAFKDHLKVKVQSVRTLSTVDAIELFSLYAFHQNQPMEPHIVHTERLVHHCMGLPLALKVLGSSLRGNTNDVWENKMCKLEAIPNPEIQKVLQISYETLEDDKDKDLFLHVACFFEGEEKDYIVKILAPCDVYPVVGIRNLTDRCLLYVEYGRVKMHQLIKEMGREIVRQESPKDPGKRSRLWHHDDCFNVLQDHAGTKEIEGLMLNMQKIEEAESTSSTTMNPETRGFEEYDHGKKVHGNKANFEIGALEKMKNLMLLQLNHVTFYGKCNKLPKKLRLLSWHGFSLKAIPGDHSSLEKLVVLDMSYSKLKCVWDDFKFIGSLKILNLSYCIELIETPDFRGLPGLESLILKGCLSLMKVGESIAYLKELVLLDLTNCRSLRDFPCLPSSLVSLQMSGCPNLDVLGRIQCLDSVSSFSFLDDMDVSNCNLFDNCFPNDWSSLVSLWSLNIDGNNVTSLPKCIQTLPRITRLHAGDCSKIKSVIGLPKTINVLYISNNKSLEKVQPGQNSSIVVYCPNCPKLCDMEGRYMVQSIDKVETKIIRYLGLTLDACEGMKLGLQVLHEFGIFSTFVPEKQIPSCFMYKERGPQISFRVPWHQNSSTIIGFNMCVVLSRLRGYDYAYMNTQVYNKTKKLRLTYMARNKKIRKHMEHIAWLSVWRCGNLLEPGDEIVISITTGKAHQFYINLLYEDDEQVEEDHHVDASHQILWTDRMDKDISNYVCGDMTRVFQSDN</sequence>
<proteinExistence type="predicted"/>
<evidence type="ECO:0000256" key="6">
    <source>
        <dbReference type="ARBA" id="ARBA00047304"/>
    </source>
</evidence>
<dbReference type="PANTHER" id="PTHR11017">
    <property type="entry name" value="LEUCINE-RICH REPEAT-CONTAINING PROTEIN"/>
    <property type="match status" value="1"/>
</dbReference>
<dbReference type="Gene3D" id="3.80.10.10">
    <property type="entry name" value="Ribonuclease Inhibitor"/>
    <property type="match status" value="2"/>
</dbReference>
<dbReference type="EC" id="3.2.2.6" evidence="1"/>
<dbReference type="SUPFAM" id="SSF52058">
    <property type="entry name" value="L domain-like"/>
    <property type="match status" value="1"/>
</dbReference>
<evidence type="ECO:0000259" key="7">
    <source>
        <dbReference type="PROSITE" id="PS50104"/>
    </source>
</evidence>
<dbReference type="PANTHER" id="PTHR11017:SF305">
    <property type="entry name" value="TMV RESISTANCE PROTEIN N-LIKE"/>
    <property type="match status" value="1"/>
</dbReference>
<evidence type="ECO:0000256" key="2">
    <source>
        <dbReference type="ARBA" id="ARBA00022614"/>
    </source>
</evidence>
<dbReference type="Pfam" id="PF23282">
    <property type="entry name" value="WHD_ROQ1"/>
    <property type="match status" value="1"/>
</dbReference>
<reference evidence="8 9" key="1">
    <citation type="journal article" date="2017" name="Nat. Commun.">
        <title>Genome assembly with in vitro proximity ligation data and whole-genome triplication in lettuce.</title>
        <authorList>
            <person name="Reyes-Chin-Wo S."/>
            <person name="Wang Z."/>
            <person name="Yang X."/>
            <person name="Kozik A."/>
            <person name="Arikit S."/>
            <person name="Song C."/>
            <person name="Xia L."/>
            <person name="Froenicke L."/>
            <person name="Lavelle D.O."/>
            <person name="Truco M.J."/>
            <person name="Xia R."/>
            <person name="Zhu S."/>
            <person name="Xu C."/>
            <person name="Xu H."/>
            <person name="Xu X."/>
            <person name="Cox K."/>
            <person name="Korf I."/>
            <person name="Meyers B.C."/>
            <person name="Michelmore R.W."/>
        </authorList>
    </citation>
    <scope>NUCLEOTIDE SEQUENCE [LARGE SCALE GENOMIC DNA]</scope>
    <source>
        <strain evidence="9">cv. Salinas</strain>
        <tissue evidence="8">Seedlings</tissue>
    </source>
</reference>
<dbReference type="SUPFAM" id="SSF52540">
    <property type="entry name" value="P-loop containing nucleoside triphosphate hydrolases"/>
    <property type="match status" value="1"/>
</dbReference>
<dbReference type="GO" id="GO:0006952">
    <property type="term" value="P:defense response"/>
    <property type="evidence" value="ECO:0007669"/>
    <property type="project" value="InterPro"/>
</dbReference>
<protein>
    <recommendedName>
        <fullName evidence="1">ADP-ribosyl cyclase/cyclic ADP-ribose hydrolase</fullName>
        <ecNumber evidence="1">3.2.2.6</ecNumber>
    </recommendedName>
</protein>
<evidence type="ECO:0000256" key="1">
    <source>
        <dbReference type="ARBA" id="ARBA00011982"/>
    </source>
</evidence>
<keyword evidence="4" id="KW-0378">Hydrolase</keyword>
<evidence type="ECO:0000313" key="9">
    <source>
        <dbReference type="Proteomes" id="UP000235145"/>
    </source>
</evidence>
<dbReference type="InterPro" id="IPR027417">
    <property type="entry name" value="P-loop_NTPase"/>
</dbReference>
<dbReference type="InterPro" id="IPR044974">
    <property type="entry name" value="Disease_R_plants"/>
</dbReference>
<dbReference type="InterPro" id="IPR000157">
    <property type="entry name" value="TIR_dom"/>
</dbReference>
<accession>A0A9R1VHL0</accession>
<dbReference type="OrthoDB" id="1901675at2759"/>
<organism evidence="8 9">
    <name type="scientific">Lactuca sativa</name>
    <name type="common">Garden lettuce</name>
    <dbReference type="NCBI Taxonomy" id="4236"/>
    <lineage>
        <taxon>Eukaryota</taxon>
        <taxon>Viridiplantae</taxon>
        <taxon>Streptophyta</taxon>
        <taxon>Embryophyta</taxon>
        <taxon>Tracheophyta</taxon>
        <taxon>Spermatophyta</taxon>
        <taxon>Magnoliopsida</taxon>
        <taxon>eudicotyledons</taxon>
        <taxon>Gunneridae</taxon>
        <taxon>Pentapetalae</taxon>
        <taxon>asterids</taxon>
        <taxon>campanulids</taxon>
        <taxon>Asterales</taxon>
        <taxon>Asteraceae</taxon>
        <taxon>Cichorioideae</taxon>
        <taxon>Cichorieae</taxon>
        <taxon>Lactucinae</taxon>
        <taxon>Lactuca</taxon>
    </lineage>
</organism>
<comment type="caution">
    <text evidence="8">The sequence shown here is derived from an EMBL/GenBank/DDBJ whole genome shotgun (WGS) entry which is preliminary data.</text>
</comment>